<evidence type="ECO:0000256" key="1">
    <source>
        <dbReference type="SAM" id="Phobius"/>
    </source>
</evidence>
<accession>A0A4R5V2A7</accession>
<keyword evidence="1" id="KW-1133">Transmembrane helix</keyword>
<evidence type="ECO:0000313" key="3">
    <source>
        <dbReference type="Proteomes" id="UP000295438"/>
    </source>
</evidence>
<keyword evidence="3" id="KW-1185">Reference proteome</keyword>
<gene>
    <name evidence="2" type="ORF">E1898_08770</name>
</gene>
<dbReference type="RefSeq" id="WP_133390611.1">
    <property type="nucleotide sequence ID" value="NZ_SMUW01000032.1"/>
</dbReference>
<proteinExistence type="predicted"/>
<dbReference type="InterPro" id="IPR008979">
    <property type="entry name" value="Galactose-bd-like_sf"/>
</dbReference>
<comment type="caution">
    <text evidence="2">The sequence shown here is derived from an EMBL/GenBank/DDBJ whole genome shotgun (WGS) entry which is preliminary data.</text>
</comment>
<reference evidence="2 3" key="1">
    <citation type="submission" date="2019-03" db="EMBL/GenBank/DDBJ databases">
        <title>Algoriphagus aquimaris sp. nov., isolated form marine sediment in Pohang, Korea.</title>
        <authorList>
            <person name="Kim J."/>
            <person name="Yoon S.-H."/>
            <person name="Lee S.-S."/>
        </authorList>
    </citation>
    <scope>NUCLEOTIDE SEQUENCE [LARGE SCALE GENOMIC DNA]</scope>
    <source>
        <strain evidence="2 3">F21</strain>
    </source>
</reference>
<feature type="transmembrane region" description="Helical" evidence="1">
    <location>
        <begin position="21"/>
        <end position="42"/>
    </location>
</feature>
<dbReference type="AlphaFoldDB" id="A0A4R5V2A7"/>
<evidence type="ECO:0000313" key="2">
    <source>
        <dbReference type="EMBL" id="TDK45576.1"/>
    </source>
</evidence>
<dbReference type="Gene3D" id="2.60.120.430">
    <property type="entry name" value="Galactose-binding lectin"/>
    <property type="match status" value="1"/>
</dbReference>
<dbReference type="Proteomes" id="UP000295438">
    <property type="component" value="Unassembled WGS sequence"/>
</dbReference>
<dbReference type="Pfam" id="PF19578">
    <property type="entry name" value="DUF6090"/>
    <property type="match status" value="1"/>
</dbReference>
<sequence length="438" mass="50202">MIKLFRKIRYELLESNKIGKYLKYAFGEIILVVIGILIAIQINNSNQKRLNQEALEGYLNSIAQNLESDLRRAERINQTRLELFPRALFVNRRMAPDYYQIASEVYGLDISYEDRYSVENIDFMASAINDTWSLLYLNPNLSGFESLKSSGFLSQLQGTDLETLLFDYYNQVDELIILENNYNDRLKGSFEDFVNAGLEGTFAFFSPGIQDWRSNFGERFPGLMDEIIQHPTLIPVFSWDYDLIIKYENLLQSGMALHQMIVSRSKSFTPEIRKSLEDVYDEYGDRPYPKIIRNGMTTSGNSYGVASAQGNTGVNIQFLDSLTAVQFYPQAWGVYYSYVGDGVIDPNRVRDFSSFDTLRLRMRGISGGEEIQIALKDKSNPTDGSETKVPLTLSKEWKNYDIPLTSFAPTNLEELFIVASIIVENKALTLEIKDIEYR</sequence>
<dbReference type="SUPFAM" id="SSF49785">
    <property type="entry name" value="Galactose-binding domain-like"/>
    <property type="match status" value="1"/>
</dbReference>
<keyword evidence="1" id="KW-0472">Membrane</keyword>
<dbReference type="EMBL" id="SMUW01000032">
    <property type="protein sequence ID" value="TDK45576.1"/>
    <property type="molecule type" value="Genomic_DNA"/>
</dbReference>
<keyword evidence="1" id="KW-0812">Transmembrane</keyword>
<organism evidence="2 3">
    <name type="scientific">Algoriphagus formosus</name>
    <dbReference type="NCBI Taxonomy" id="2007308"/>
    <lineage>
        <taxon>Bacteria</taxon>
        <taxon>Pseudomonadati</taxon>
        <taxon>Bacteroidota</taxon>
        <taxon>Cytophagia</taxon>
        <taxon>Cytophagales</taxon>
        <taxon>Cyclobacteriaceae</taxon>
        <taxon>Algoriphagus</taxon>
    </lineage>
</organism>
<dbReference type="InterPro" id="IPR045749">
    <property type="entry name" value="DUF6090"/>
</dbReference>
<protein>
    <submittedName>
        <fullName evidence="2">Uncharacterized protein</fullName>
    </submittedName>
</protein>
<name>A0A4R5V2A7_9BACT</name>